<feature type="domain" description="Histidine kinase" evidence="2">
    <location>
        <begin position="523"/>
        <end position="617"/>
    </location>
</feature>
<keyword evidence="1" id="KW-1133">Transmembrane helix</keyword>
<dbReference type="PANTHER" id="PTHR34220">
    <property type="entry name" value="SENSOR HISTIDINE KINASE YPDA"/>
    <property type="match status" value="1"/>
</dbReference>
<sequence length="618" mass="67802">MENELTYAALQAIGMATGAALCASLGLMQFRVDRATGGPSGYQLLWVVGFIWTLGRFLRYTLQLAGLDEEASSVRLAETLAWSCTILGPIAIGRLLQARLGMTSRLARAFLGFTGVASILNLSLFAWVGATQALELDASWYPEASLYVALIVTAIALMLYRVGRHEIAPAGSRSRWFGRGAFLLAVLQVGAALLTLRSSWLPTGLHAALSLIGEHWAIPWSILIAVSLAQTHYADVVLKRSLWLLTSVSIATLASAFVFNVPPGFAVVVTTLGCAALMLSAPFLIRALNFLVDRVYLNRADYLAAANLFEESVRRVYDQEKLFDAALLAVRSTLRVGARWVPTGDVAAATTNALASISVETDNRPGYRLEVSASHQARTLMAEELGFLNAMGAHVTRRLDAIYFEQEQRALHVREERLKRLLTEAELKALRTQVDPHFLFNTLNTIADLIGSRPQQAERMTERLAECFRYALSRHARELSTLDDELEFARHYLDIEQERFGDRLRVQLSRGDACGNESVPSLLLQPLLENAIRHGLAPLREGGCISVAAKREGDYLRLQVDDDGVGLRPGFQDKPGVGLRNVTERLHALYAQAARFAIGSRPDGRGTSVTVLVPLHGN</sequence>
<comment type="caution">
    <text evidence="3">The sequence shown here is derived from an EMBL/GenBank/DDBJ whole genome shotgun (WGS) entry which is preliminary data.</text>
</comment>
<dbReference type="Pfam" id="PF06580">
    <property type="entry name" value="His_kinase"/>
    <property type="match status" value="1"/>
</dbReference>
<feature type="transmembrane region" description="Helical" evidence="1">
    <location>
        <begin position="109"/>
        <end position="128"/>
    </location>
</feature>
<feature type="transmembrane region" description="Helical" evidence="1">
    <location>
        <begin position="140"/>
        <end position="160"/>
    </location>
</feature>
<name>A0A829YBL3_9GAMM</name>
<dbReference type="InterPro" id="IPR036890">
    <property type="entry name" value="HATPase_C_sf"/>
</dbReference>
<feature type="transmembrane region" description="Helical" evidence="1">
    <location>
        <begin position="241"/>
        <end position="259"/>
    </location>
</feature>
<organism evidence="3 4">
    <name type="scientific">Steroidobacter agaridevorans</name>
    <dbReference type="NCBI Taxonomy" id="2695856"/>
    <lineage>
        <taxon>Bacteria</taxon>
        <taxon>Pseudomonadati</taxon>
        <taxon>Pseudomonadota</taxon>
        <taxon>Gammaproteobacteria</taxon>
        <taxon>Steroidobacterales</taxon>
        <taxon>Steroidobacteraceae</taxon>
        <taxon>Steroidobacter</taxon>
    </lineage>
</organism>
<dbReference type="Gene3D" id="3.30.565.10">
    <property type="entry name" value="Histidine kinase-like ATPase, C-terminal domain"/>
    <property type="match status" value="1"/>
</dbReference>
<feature type="transmembrane region" description="Helical" evidence="1">
    <location>
        <begin position="207"/>
        <end position="229"/>
    </location>
</feature>
<keyword evidence="4" id="KW-1185">Reference proteome</keyword>
<dbReference type="EMBL" id="BLJN01000002">
    <property type="protein sequence ID" value="GFE80056.1"/>
    <property type="molecule type" value="Genomic_DNA"/>
</dbReference>
<dbReference type="InterPro" id="IPR050640">
    <property type="entry name" value="Bact_2-comp_sensor_kinase"/>
</dbReference>
<evidence type="ECO:0000256" key="1">
    <source>
        <dbReference type="SAM" id="Phobius"/>
    </source>
</evidence>
<dbReference type="PANTHER" id="PTHR34220:SF7">
    <property type="entry name" value="SENSOR HISTIDINE KINASE YPDA"/>
    <property type="match status" value="1"/>
</dbReference>
<dbReference type="InterPro" id="IPR010559">
    <property type="entry name" value="Sig_transdc_His_kin_internal"/>
</dbReference>
<dbReference type="GO" id="GO:0016020">
    <property type="term" value="C:membrane"/>
    <property type="evidence" value="ECO:0007669"/>
    <property type="project" value="InterPro"/>
</dbReference>
<feature type="transmembrane region" description="Helical" evidence="1">
    <location>
        <begin position="6"/>
        <end position="28"/>
    </location>
</feature>
<feature type="transmembrane region" description="Helical" evidence="1">
    <location>
        <begin position="79"/>
        <end position="97"/>
    </location>
</feature>
<gene>
    <name evidence="3" type="ORF">GCM10011487_20560</name>
</gene>
<dbReference type="SMART" id="SM00387">
    <property type="entry name" value="HATPase_c"/>
    <property type="match status" value="1"/>
</dbReference>
<evidence type="ECO:0000259" key="2">
    <source>
        <dbReference type="PROSITE" id="PS50109"/>
    </source>
</evidence>
<dbReference type="AlphaFoldDB" id="A0A829YBL3"/>
<evidence type="ECO:0000313" key="4">
    <source>
        <dbReference type="Proteomes" id="UP000445000"/>
    </source>
</evidence>
<keyword evidence="1" id="KW-0812">Transmembrane</keyword>
<feature type="transmembrane region" description="Helical" evidence="1">
    <location>
        <begin position="265"/>
        <end position="285"/>
    </location>
</feature>
<keyword evidence="1" id="KW-0472">Membrane</keyword>
<dbReference type="SUPFAM" id="SSF55874">
    <property type="entry name" value="ATPase domain of HSP90 chaperone/DNA topoisomerase II/histidine kinase"/>
    <property type="match status" value="1"/>
</dbReference>
<feature type="transmembrane region" description="Helical" evidence="1">
    <location>
        <begin position="40"/>
        <end position="59"/>
    </location>
</feature>
<protein>
    <recommendedName>
        <fullName evidence="2">Histidine kinase domain-containing protein</fullName>
    </recommendedName>
</protein>
<dbReference type="InterPro" id="IPR005467">
    <property type="entry name" value="His_kinase_dom"/>
</dbReference>
<dbReference type="InterPro" id="IPR003594">
    <property type="entry name" value="HATPase_dom"/>
</dbReference>
<proteinExistence type="predicted"/>
<reference evidence="4" key="1">
    <citation type="submission" date="2020-01" db="EMBL/GenBank/DDBJ databases">
        <title>'Steroidobacter agaridevorans' sp. nov., agar-degrading bacteria isolated from rhizosphere soils.</title>
        <authorList>
            <person name="Ikenaga M."/>
            <person name="Kataoka M."/>
            <person name="Murouchi A."/>
            <person name="Katsuragi S."/>
            <person name="Sakai M."/>
        </authorList>
    </citation>
    <scope>NUCLEOTIDE SEQUENCE [LARGE SCALE GENOMIC DNA]</scope>
    <source>
        <strain evidence="4">YU21-B</strain>
    </source>
</reference>
<dbReference type="Proteomes" id="UP000445000">
    <property type="component" value="Unassembled WGS sequence"/>
</dbReference>
<dbReference type="Pfam" id="PF02518">
    <property type="entry name" value="HATPase_c"/>
    <property type="match status" value="1"/>
</dbReference>
<evidence type="ECO:0000313" key="3">
    <source>
        <dbReference type="EMBL" id="GFE80056.1"/>
    </source>
</evidence>
<dbReference type="PROSITE" id="PS50109">
    <property type="entry name" value="HIS_KIN"/>
    <property type="match status" value="1"/>
</dbReference>
<dbReference type="GO" id="GO:0000155">
    <property type="term" value="F:phosphorelay sensor kinase activity"/>
    <property type="evidence" value="ECO:0007669"/>
    <property type="project" value="InterPro"/>
</dbReference>
<accession>A0A829YBL3</accession>
<feature type="transmembrane region" description="Helical" evidence="1">
    <location>
        <begin position="181"/>
        <end position="201"/>
    </location>
</feature>